<keyword evidence="2" id="KW-1185">Reference proteome</keyword>
<sequence>MTWKENDENKLATYIETPGGPFVLLRFKVWAVGVCDWTRFKGGFVRASLYDRPPKSCIPKT</sequence>
<dbReference type="AlphaFoldDB" id="A0A8J2FSS6"/>
<accession>A0A8J2FSS6</accession>
<dbReference type="Proteomes" id="UP000663859">
    <property type="component" value="Unassembled WGS sequence"/>
</dbReference>
<proteinExistence type="predicted"/>
<evidence type="ECO:0000313" key="1">
    <source>
        <dbReference type="EMBL" id="CAF0700576.1"/>
    </source>
</evidence>
<name>A0A8J2FSS6_9BACT</name>
<comment type="caution">
    <text evidence="1">The sequence shown here is derived from an EMBL/GenBank/DDBJ whole genome shotgun (WGS) entry which is preliminary data.</text>
</comment>
<protein>
    <submittedName>
        <fullName evidence="1">Uncharacterized protein</fullName>
    </submittedName>
</protein>
<reference evidence="1" key="1">
    <citation type="submission" date="2021-02" db="EMBL/GenBank/DDBJ databases">
        <authorList>
            <person name="Cremers G."/>
            <person name="Picone N."/>
        </authorList>
    </citation>
    <scope>NUCLEOTIDE SEQUENCE</scope>
    <source>
        <strain evidence="1">PQ17</strain>
    </source>
</reference>
<dbReference type="EMBL" id="CAJNOB010000032">
    <property type="protein sequence ID" value="CAF0700576.1"/>
    <property type="molecule type" value="Genomic_DNA"/>
</dbReference>
<gene>
    <name evidence="1" type="ORF">MPNT_380018</name>
</gene>
<evidence type="ECO:0000313" key="2">
    <source>
        <dbReference type="Proteomes" id="UP000663859"/>
    </source>
</evidence>
<organism evidence="1 2">
    <name type="scientific">Candidatus Methylacidithermus pantelleriae</name>
    <dbReference type="NCBI Taxonomy" id="2744239"/>
    <lineage>
        <taxon>Bacteria</taxon>
        <taxon>Pseudomonadati</taxon>
        <taxon>Verrucomicrobiota</taxon>
        <taxon>Methylacidiphilae</taxon>
        <taxon>Methylacidiphilales</taxon>
        <taxon>Methylacidiphilaceae</taxon>
        <taxon>Candidatus Methylacidithermus</taxon>
    </lineage>
</organism>